<reference evidence="1 2" key="1">
    <citation type="submission" date="2019-10" db="EMBL/GenBank/DDBJ databases">
        <title>Draft genome sequences of Lactobacillus strains.</title>
        <authorList>
            <person name="Cho G.-S."/>
            <person name="Fagbemigun O."/>
            <person name="Brinks E."/>
            <person name="Franz C.M.A.P."/>
        </authorList>
    </citation>
    <scope>NUCLEOTIDE SEQUENCE [LARGE SCALE GENOMIC DNA]</scope>
    <source>
        <strain evidence="1 2">313</strain>
    </source>
</reference>
<accession>A0A6A7K0W6</accession>
<evidence type="ECO:0000313" key="1">
    <source>
        <dbReference type="EMBL" id="MPW14189.1"/>
    </source>
</evidence>
<name>A0A6A7K0W6_LACHE</name>
<protein>
    <submittedName>
        <fullName evidence="1">Uncharacterized protein</fullName>
    </submittedName>
</protein>
<sequence length="182" mass="21424">MINMEMTNYQQALILIKKLEKRFGSITNVPDDNPEMREIHRLLPLDRPSKDVNYERVCWLNRRGYSVAHIAQVTHHSKAAISKYFSTYNIKSKQIFKYRVKSNSSTVAYYSTSLIHLARLLLHKRINDTATAERELNMHGFSIKTSFYIWYQIPDGAYYTLKYLDHLAVKNGLDSYIYEEDC</sequence>
<organism evidence="1 2">
    <name type="scientific">Lactobacillus helveticus</name>
    <name type="common">Lactobacillus suntoryeus</name>
    <dbReference type="NCBI Taxonomy" id="1587"/>
    <lineage>
        <taxon>Bacteria</taxon>
        <taxon>Bacillati</taxon>
        <taxon>Bacillota</taxon>
        <taxon>Bacilli</taxon>
        <taxon>Lactobacillales</taxon>
        <taxon>Lactobacillaceae</taxon>
        <taxon>Lactobacillus</taxon>
    </lineage>
</organism>
<evidence type="ECO:0000313" key="2">
    <source>
        <dbReference type="Proteomes" id="UP000430466"/>
    </source>
</evidence>
<dbReference type="Proteomes" id="UP000430466">
    <property type="component" value="Unassembled WGS sequence"/>
</dbReference>
<dbReference type="AlphaFoldDB" id="A0A6A7K0W6"/>
<gene>
    <name evidence="1" type="ORF">GDZ32_04055</name>
</gene>
<dbReference type="EMBL" id="WHOE01000024">
    <property type="protein sequence ID" value="MPW14189.1"/>
    <property type="molecule type" value="Genomic_DNA"/>
</dbReference>
<proteinExistence type="predicted"/>
<comment type="caution">
    <text evidence="1">The sequence shown here is derived from an EMBL/GenBank/DDBJ whole genome shotgun (WGS) entry which is preliminary data.</text>
</comment>